<protein>
    <submittedName>
        <fullName evidence="1">Uncharacterized protein</fullName>
    </submittedName>
</protein>
<sequence>MDSAENSYSFQASLLQIINAYDMYGVFQNLSDEQKLNRAFLLSVDEKKQMDSCGQISERLKAQINIFFQAVALNVERKTNKMVSSIVEMNSEGFGRALIYSGNLIMVNKAIRGTQQLAFTNMERACKQGDKISELAVKTLDRYSHLTS</sequence>
<reference evidence="1 2" key="1">
    <citation type="submission" date="2016-10" db="EMBL/GenBank/DDBJ databases">
        <title>Draft genome sequences of four alkaliphilic bacteria belonging to the Anaerobacillus genus.</title>
        <authorList>
            <person name="Bassil N.M."/>
            <person name="Lloyd J.R."/>
        </authorList>
    </citation>
    <scope>NUCLEOTIDE SEQUENCE [LARGE SCALE GENOMIC DNA]</scope>
    <source>
        <strain evidence="1 2">DSM 22531</strain>
    </source>
</reference>
<accession>A0A1S2M982</accession>
<dbReference type="PIRSF" id="PIRSF005788">
    <property type="entry name" value="NifK"/>
    <property type="match status" value="1"/>
</dbReference>
<evidence type="ECO:0000313" key="1">
    <source>
        <dbReference type="EMBL" id="OIJ21251.1"/>
    </source>
</evidence>
<dbReference type="Pfam" id="PF03270">
    <property type="entry name" value="DUF269"/>
    <property type="match status" value="1"/>
</dbReference>
<dbReference type="RefSeq" id="WP_071387871.1">
    <property type="nucleotide sequence ID" value="NZ_MLQS01000001.1"/>
</dbReference>
<dbReference type="AlphaFoldDB" id="A0A1S2M982"/>
<dbReference type="InterPro" id="IPR004952">
    <property type="entry name" value="NifX-assoc_nitrogen_fix"/>
</dbReference>
<organism evidence="1 2">
    <name type="scientific">Anaerobacillus alkalidiazotrophicus</name>
    <dbReference type="NCBI Taxonomy" id="472963"/>
    <lineage>
        <taxon>Bacteria</taxon>
        <taxon>Bacillati</taxon>
        <taxon>Bacillota</taxon>
        <taxon>Bacilli</taxon>
        <taxon>Bacillales</taxon>
        <taxon>Bacillaceae</taxon>
        <taxon>Anaerobacillus</taxon>
    </lineage>
</organism>
<dbReference type="Gene3D" id="1.10.3100.20">
    <property type="entry name" value="Protein of unknown function DUF269"/>
    <property type="match status" value="1"/>
</dbReference>
<comment type="caution">
    <text evidence="1">The sequence shown here is derived from an EMBL/GenBank/DDBJ whole genome shotgun (WGS) entry which is preliminary data.</text>
</comment>
<dbReference type="EMBL" id="MLQS01000001">
    <property type="protein sequence ID" value="OIJ21251.1"/>
    <property type="molecule type" value="Genomic_DNA"/>
</dbReference>
<dbReference type="OrthoDB" id="9808545at2"/>
<gene>
    <name evidence="1" type="ORF">BKP45_00250</name>
</gene>
<name>A0A1S2M982_9BACI</name>
<proteinExistence type="predicted"/>
<dbReference type="STRING" id="472963.BKP45_00250"/>
<dbReference type="Proteomes" id="UP000180057">
    <property type="component" value="Unassembled WGS sequence"/>
</dbReference>
<evidence type="ECO:0000313" key="2">
    <source>
        <dbReference type="Proteomes" id="UP000180057"/>
    </source>
</evidence>
<keyword evidence="2" id="KW-1185">Reference proteome</keyword>